<dbReference type="SUPFAM" id="SSF49899">
    <property type="entry name" value="Concanavalin A-like lectins/glucanases"/>
    <property type="match status" value="1"/>
</dbReference>
<accession>A0A0F9VYF1</accession>
<name>A0A0F9VYF1_9ZZZZ</name>
<dbReference type="InterPro" id="IPR013320">
    <property type="entry name" value="ConA-like_dom_sf"/>
</dbReference>
<evidence type="ECO:0008006" key="2">
    <source>
        <dbReference type="Google" id="ProtNLM"/>
    </source>
</evidence>
<protein>
    <recommendedName>
        <fullName evidence="2">LamG-like jellyroll fold domain-containing protein</fullName>
    </recommendedName>
</protein>
<organism evidence="1">
    <name type="scientific">marine sediment metagenome</name>
    <dbReference type="NCBI Taxonomy" id="412755"/>
    <lineage>
        <taxon>unclassified sequences</taxon>
        <taxon>metagenomes</taxon>
        <taxon>ecological metagenomes</taxon>
    </lineage>
</organism>
<dbReference type="Gene3D" id="2.60.120.200">
    <property type="match status" value="1"/>
</dbReference>
<proteinExistence type="predicted"/>
<gene>
    <name evidence="1" type="ORF">LCGC14_0349680</name>
</gene>
<dbReference type="AlphaFoldDB" id="A0A0F9VYF1"/>
<evidence type="ECO:0000313" key="1">
    <source>
        <dbReference type="EMBL" id="KKN78436.1"/>
    </source>
</evidence>
<sequence>MGTEIIALRYSKSLWSYNPIPRGCVLHLPAWHPSLKGPVFKSPDPYGHTGTVTGATHGDDGWVFDGDDVITVTNPTGIPVGSEARTMLIWVKPDDFVVGSNHIFVYGTFSNNEYCGLFIQETTGEFKFGGHTNNADSGFNLTAGISQLIGITYALDATDILFYVNGDLKNTDALSSAAALNTASGTDLLVGKGKDTPTFLTGSVGDVWVYNRALSTDEMLYIYNRTRGRY</sequence>
<dbReference type="Pfam" id="PF13385">
    <property type="entry name" value="Laminin_G_3"/>
    <property type="match status" value="1"/>
</dbReference>
<reference evidence="1" key="1">
    <citation type="journal article" date="2015" name="Nature">
        <title>Complex archaea that bridge the gap between prokaryotes and eukaryotes.</title>
        <authorList>
            <person name="Spang A."/>
            <person name="Saw J.H."/>
            <person name="Jorgensen S.L."/>
            <person name="Zaremba-Niedzwiedzka K."/>
            <person name="Martijn J."/>
            <person name="Lind A.E."/>
            <person name="van Eijk R."/>
            <person name="Schleper C."/>
            <person name="Guy L."/>
            <person name="Ettema T.J."/>
        </authorList>
    </citation>
    <scope>NUCLEOTIDE SEQUENCE</scope>
</reference>
<comment type="caution">
    <text evidence="1">The sequence shown here is derived from an EMBL/GenBank/DDBJ whole genome shotgun (WGS) entry which is preliminary data.</text>
</comment>
<dbReference type="EMBL" id="LAZR01000262">
    <property type="protein sequence ID" value="KKN78436.1"/>
    <property type="molecule type" value="Genomic_DNA"/>
</dbReference>